<dbReference type="Pfam" id="PF00560">
    <property type="entry name" value="LRR_1"/>
    <property type="match status" value="3"/>
</dbReference>
<dbReference type="SUPFAM" id="SSF56112">
    <property type="entry name" value="Protein kinase-like (PK-like)"/>
    <property type="match status" value="1"/>
</dbReference>
<comment type="caution">
    <text evidence="12">The sequence shown here is derived from an EMBL/GenBank/DDBJ whole genome shotgun (WGS) entry which is preliminary data.</text>
</comment>
<dbReference type="SUPFAM" id="SSF52058">
    <property type="entry name" value="L domain-like"/>
    <property type="match status" value="1"/>
</dbReference>
<dbReference type="Proteomes" id="UP000619265">
    <property type="component" value="Unassembled WGS sequence"/>
</dbReference>
<evidence type="ECO:0000256" key="1">
    <source>
        <dbReference type="ARBA" id="ARBA00004370"/>
    </source>
</evidence>
<keyword evidence="10" id="KW-0732">Signal</keyword>
<feature type="binding site" evidence="7">
    <location>
        <position position="314"/>
    </location>
    <ligand>
        <name>ATP</name>
        <dbReference type="ChEBI" id="CHEBI:30616"/>
    </ligand>
</feature>
<evidence type="ECO:0000256" key="3">
    <source>
        <dbReference type="ARBA" id="ARBA00022692"/>
    </source>
</evidence>
<evidence type="ECO:0000256" key="4">
    <source>
        <dbReference type="ARBA" id="ARBA00022737"/>
    </source>
</evidence>
<dbReference type="Gene3D" id="3.30.200.20">
    <property type="entry name" value="Phosphorylase Kinase, domain 1"/>
    <property type="match status" value="1"/>
</dbReference>
<evidence type="ECO:0000256" key="2">
    <source>
        <dbReference type="ARBA" id="ARBA00022614"/>
    </source>
</evidence>
<keyword evidence="7" id="KW-0067">ATP-binding</keyword>
<dbReference type="InterPro" id="IPR032675">
    <property type="entry name" value="LRR_dom_sf"/>
</dbReference>
<dbReference type="InterPro" id="IPR000719">
    <property type="entry name" value="Prot_kinase_dom"/>
</dbReference>
<dbReference type="InterPro" id="IPR050994">
    <property type="entry name" value="At_inactive_RLKs"/>
</dbReference>
<dbReference type="Gramene" id="Jr02_03840_p1">
    <property type="protein sequence ID" value="cds.Jr02_03840_p1"/>
    <property type="gene ID" value="Jr02_03840"/>
</dbReference>
<feature type="signal peptide" evidence="10">
    <location>
        <begin position="1"/>
        <end position="22"/>
    </location>
</feature>
<dbReference type="AlphaFoldDB" id="A0A833Y3V0"/>
<keyword evidence="6 9" id="KW-0472">Membrane</keyword>
<dbReference type="Pfam" id="PF08263">
    <property type="entry name" value="LRRNT_2"/>
    <property type="match status" value="1"/>
</dbReference>
<organism evidence="12 13">
    <name type="scientific">Juglans regia</name>
    <name type="common">English walnut</name>
    <dbReference type="NCBI Taxonomy" id="51240"/>
    <lineage>
        <taxon>Eukaryota</taxon>
        <taxon>Viridiplantae</taxon>
        <taxon>Streptophyta</taxon>
        <taxon>Embryophyta</taxon>
        <taxon>Tracheophyta</taxon>
        <taxon>Spermatophyta</taxon>
        <taxon>Magnoliopsida</taxon>
        <taxon>eudicotyledons</taxon>
        <taxon>Gunneridae</taxon>
        <taxon>Pentapetalae</taxon>
        <taxon>rosids</taxon>
        <taxon>fabids</taxon>
        <taxon>Fagales</taxon>
        <taxon>Juglandaceae</taxon>
        <taxon>Juglans</taxon>
    </lineage>
</organism>
<evidence type="ECO:0000313" key="13">
    <source>
        <dbReference type="Proteomes" id="UP000619265"/>
    </source>
</evidence>
<feature type="domain" description="Protein kinase" evidence="11">
    <location>
        <begin position="286"/>
        <end position="551"/>
    </location>
</feature>
<dbReference type="Gene3D" id="1.10.510.10">
    <property type="entry name" value="Transferase(Phosphotransferase) domain 1"/>
    <property type="match status" value="1"/>
</dbReference>
<keyword evidence="2" id="KW-0433">Leucine-rich repeat</keyword>
<proteinExistence type="predicted"/>
<evidence type="ECO:0000256" key="9">
    <source>
        <dbReference type="SAM" id="Phobius"/>
    </source>
</evidence>
<feature type="transmembrane region" description="Helical" evidence="9">
    <location>
        <begin position="190"/>
        <end position="212"/>
    </location>
</feature>
<gene>
    <name evidence="12" type="ORF">F2P56_003541</name>
</gene>
<reference evidence="12" key="1">
    <citation type="submission" date="2015-10" db="EMBL/GenBank/DDBJ databases">
        <authorList>
            <person name="Martinez-Garcia P.J."/>
            <person name="Crepeau M.W."/>
            <person name="Puiu D."/>
            <person name="Gonzalez-Ibeas D."/>
            <person name="Whalen J."/>
            <person name="Stevens K."/>
            <person name="Paul R."/>
            <person name="Butterfield T."/>
            <person name="Britton M."/>
            <person name="Reagan R."/>
            <person name="Chakraborty S."/>
            <person name="Walawage S.L."/>
            <person name="Vasquez-Gross H.A."/>
            <person name="Cardeno C."/>
            <person name="Famula R."/>
            <person name="Pratt K."/>
            <person name="Kuruganti S."/>
            <person name="Aradhya M.K."/>
            <person name="Leslie C.A."/>
            <person name="Dandekar A.M."/>
            <person name="Salzberg S.L."/>
            <person name="Wegrzyn J.L."/>
            <person name="Langley C.H."/>
            <person name="Neale D.B."/>
        </authorList>
    </citation>
    <scope>NUCLEOTIDE SEQUENCE</scope>
    <source>
        <tissue evidence="12">Leaves</tissue>
    </source>
</reference>
<dbReference type="GO" id="GO:0016020">
    <property type="term" value="C:membrane"/>
    <property type="evidence" value="ECO:0007669"/>
    <property type="project" value="UniProtKB-SubCell"/>
</dbReference>
<keyword evidence="7" id="KW-0547">Nucleotide-binding</keyword>
<dbReference type="EMBL" id="LIHL02000002">
    <property type="protein sequence ID" value="KAF5476848.1"/>
    <property type="molecule type" value="Genomic_DNA"/>
</dbReference>
<comment type="subcellular location">
    <subcellularLocation>
        <location evidence="1">Membrane</location>
    </subcellularLocation>
</comment>
<evidence type="ECO:0000259" key="11">
    <source>
        <dbReference type="PROSITE" id="PS50011"/>
    </source>
</evidence>
<feature type="chain" id="PRO_5032945312" description="Protein kinase domain-containing protein" evidence="10">
    <location>
        <begin position="23"/>
        <end position="571"/>
    </location>
</feature>
<dbReference type="Pfam" id="PF00069">
    <property type="entry name" value="Pkinase"/>
    <property type="match status" value="1"/>
</dbReference>
<dbReference type="GO" id="GO:0004672">
    <property type="term" value="F:protein kinase activity"/>
    <property type="evidence" value="ECO:0007669"/>
    <property type="project" value="InterPro"/>
</dbReference>
<reference evidence="12" key="2">
    <citation type="submission" date="2020-03" db="EMBL/GenBank/DDBJ databases">
        <title>Walnut 2.0.</title>
        <authorList>
            <person name="Marrano A."/>
            <person name="Britton M."/>
            <person name="Zimin A.V."/>
            <person name="Zaini P.A."/>
            <person name="Workman R."/>
            <person name="Puiu D."/>
            <person name="Bianco L."/>
            <person name="Allen B.J."/>
            <person name="Troggio M."/>
            <person name="Leslie C.A."/>
            <person name="Timp W."/>
            <person name="Dendekar A."/>
            <person name="Salzberg S.L."/>
            <person name="Neale D.B."/>
        </authorList>
    </citation>
    <scope>NUCLEOTIDE SEQUENCE</scope>
    <source>
        <tissue evidence="12">Leaves</tissue>
    </source>
</reference>
<dbReference type="Gene3D" id="3.80.10.10">
    <property type="entry name" value="Ribonuclease Inhibitor"/>
    <property type="match status" value="1"/>
</dbReference>
<evidence type="ECO:0000256" key="6">
    <source>
        <dbReference type="ARBA" id="ARBA00023136"/>
    </source>
</evidence>
<evidence type="ECO:0000256" key="8">
    <source>
        <dbReference type="SAM" id="MobiDB-lite"/>
    </source>
</evidence>
<dbReference type="InterPro" id="IPR017441">
    <property type="entry name" value="Protein_kinase_ATP_BS"/>
</dbReference>
<keyword evidence="3 9" id="KW-0812">Transmembrane</keyword>
<evidence type="ECO:0000256" key="7">
    <source>
        <dbReference type="PROSITE-ProRule" id="PRU10141"/>
    </source>
</evidence>
<keyword evidence="5 9" id="KW-1133">Transmembrane helix</keyword>
<evidence type="ECO:0000256" key="5">
    <source>
        <dbReference type="ARBA" id="ARBA00022989"/>
    </source>
</evidence>
<dbReference type="PROSITE" id="PS50011">
    <property type="entry name" value="PROTEIN_KINASE_DOM"/>
    <property type="match status" value="1"/>
</dbReference>
<dbReference type="PANTHER" id="PTHR48010:SF22">
    <property type="entry name" value="OS09G0376600 PROTEIN"/>
    <property type="match status" value="1"/>
</dbReference>
<name>A0A833Y3V0_JUGRE</name>
<dbReference type="PANTHER" id="PTHR48010">
    <property type="entry name" value="OS05G0588300 PROTEIN"/>
    <property type="match status" value="1"/>
</dbReference>
<accession>A0A833Y3V0</accession>
<dbReference type="InterPro" id="IPR011009">
    <property type="entry name" value="Kinase-like_dom_sf"/>
</dbReference>
<dbReference type="InterPro" id="IPR013210">
    <property type="entry name" value="LRR_N_plant-typ"/>
</dbReference>
<dbReference type="PROSITE" id="PS51450">
    <property type="entry name" value="LRR"/>
    <property type="match status" value="1"/>
</dbReference>
<keyword evidence="4" id="KW-0677">Repeat</keyword>
<protein>
    <recommendedName>
        <fullName evidence="11">Protein kinase domain-containing protein</fullName>
    </recommendedName>
</protein>
<sequence>MDRIPIWVLLILIFLISPMAVSEEGEVKQALVQFMENLSPENNWGWNLTSDPCNDKWVGVTCLQNSVWRIVLEGLNLTGILNASSICMVKSLTVLSLKNNQIHGLIPGEIGKCKTLTGLYLSGNRFSGGLPDSLSQLGNLKRLDISDNNLSDIFSGNPGLCGKPLSTTCPPEAAPPPSKTKPKKSSSNDFLIYLGYIILGMLMVLFFAIKLIRKNMTKEEKLDVAKKGVAGDSNGNKPSETSNELKFGLSTSEYSMTSVESSTATSTLVILTNPSMRELRFEDLLSAPAELLGRGKHGSLYKVMLNSGDNLAVKRINNLELSEEDFRRRMQKINLVRHPHVLPPVAFYCTKQERLMVYEYQPNGSLFQLLHGSHNDHTFDWGSRLSVAASIAEGLAYMHKELHQYGISHGNLKSTNILFDRNKHMHISEYGLMVVDNQKESFLPLTKGFKNNNLSGDRPYSTFKIDVFAFGVILLELLTGKLVQNNGFDLVTWVHSVVREEWTVEVFDRALQSEGASEERMVNLLKIALKCINPSPNERPSMAQVAAMIMTIKQEEEVGSVSFDAGSLIFL</sequence>
<dbReference type="InterPro" id="IPR001611">
    <property type="entry name" value="Leu-rich_rpt"/>
</dbReference>
<dbReference type="PROSITE" id="PS00107">
    <property type="entry name" value="PROTEIN_KINASE_ATP"/>
    <property type="match status" value="1"/>
</dbReference>
<evidence type="ECO:0000256" key="10">
    <source>
        <dbReference type="SAM" id="SignalP"/>
    </source>
</evidence>
<feature type="region of interest" description="Disordered" evidence="8">
    <location>
        <begin position="165"/>
        <end position="186"/>
    </location>
</feature>
<dbReference type="GO" id="GO:0005524">
    <property type="term" value="F:ATP binding"/>
    <property type="evidence" value="ECO:0007669"/>
    <property type="project" value="UniProtKB-UniRule"/>
</dbReference>
<evidence type="ECO:0000313" key="12">
    <source>
        <dbReference type="EMBL" id="KAF5476848.1"/>
    </source>
</evidence>